<reference evidence="1" key="1">
    <citation type="submission" date="2020-08" db="EMBL/GenBank/DDBJ databases">
        <title>Genome sequencing and assembly of the red palm weevil Rhynchophorus ferrugineus.</title>
        <authorList>
            <person name="Dias G.B."/>
            <person name="Bergman C.M."/>
            <person name="Manee M."/>
        </authorList>
    </citation>
    <scope>NUCLEOTIDE SEQUENCE</scope>
    <source>
        <strain evidence="1">AA-2017</strain>
        <tissue evidence="1">Whole larva</tissue>
    </source>
</reference>
<dbReference type="EMBL" id="JAACXV010014339">
    <property type="protein sequence ID" value="KAF7268204.1"/>
    <property type="molecule type" value="Genomic_DNA"/>
</dbReference>
<proteinExistence type="predicted"/>
<sequence>MRRNGIGFEAALHGAKLRSCCSLNSSRIPGISKPRSQRGAVHIFRDRATDNSAPTTPAGPPVPEYKILRHNSIRPVLVCALSRNYLSLGCVFHIGTPVLRDLNWRILTTFNSG</sequence>
<accession>A0A834HVY2</accession>
<keyword evidence="2" id="KW-1185">Reference proteome</keyword>
<name>A0A834HVY2_RHYFE</name>
<protein>
    <submittedName>
        <fullName evidence="1">Uncharacterized protein</fullName>
    </submittedName>
</protein>
<organism evidence="1 2">
    <name type="scientific">Rhynchophorus ferrugineus</name>
    <name type="common">Red palm weevil</name>
    <name type="synonym">Curculio ferrugineus</name>
    <dbReference type="NCBI Taxonomy" id="354439"/>
    <lineage>
        <taxon>Eukaryota</taxon>
        <taxon>Metazoa</taxon>
        <taxon>Ecdysozoa</taxon>
        <taxon>Arthropoda</taxon>
        <taxon>Hexapoda</taxon>
        <taxon>Insecta</taxon>
        <taxon>Pterygota</taxon>
        <taxon>Neoptera</taxon>
        <taxon>Endopterygota</taxon>
        <taxon>Coleoptera</taxon>
        <taxon>Polyphaga</taxon>
        <taxon>Cucujiformia</taxon>
        <taxon>Curculionidae</taxon>
        <taxon>Dryophthorinae</taxon>
        <taxon>Rhynchophorus</taxon>
    </lineage>
</organism>
<dbReference type="Proteomes" id="UP000625711">
    <property type="component" value="Unassembled WGS sequence"/>
</dbReference>
<evidence type="ECO:0000313" key="2">
    <source>
        <dbReference type="Proteomes" id="UP000625711"/>
    </source>
</evidence>
<comment type="caution">
    <text evidence="1">The sequence shown here is derived from an EMBL/GenBank/DDBJ whole genome shotgun (WGS) entry which is preliminary data.</text>
</comment>
<evidence type="ECO:0000313" key="1">
    <source>
        <dbReference type="EMBL" id="KAF7268204.1"/>
    </source>
</evidence>
<gene>
    <name evidence="1" type="ORF">GWI33_018664</name>
</gene>
<dbReference type="AlphaFoldDB" id="A0A834HVY2"/>